<evidence type="ECO:0000256" key="1">
    <source>
        <dbReference type="SAM" id="MobiDB-lite"/>
    </source>
</evidence>
<name>A0AA39LMU5_9BILA</name>
<reference evidence="3" key="1">
    <citation type="submission" date="2023-06" db="EMBL/GenBank/DDBJ databases">
        <title>Genomic analysis of the entomopathogenic nematode Steinernema hermaphroditum.</title>
        <authorList>
            <person name="Schwarz E.M."/>
            <person name="Heppert J.K."/>
            <person name="Baniya A."/>
            <person name="Schwartz H.T."/>
            <person name="Tan C.-H."/>
            <person name="Antoshechkin I."/>
            <person name="Sternberg P.W."/>
            <person name="Goodrich-Blair H."/>
            <person name="Dillman A.R."/>
        </authorList>
    </citation>
    <scope>NUCLEOTIDE SEQUENCE</scope>
    <source>
        <strain evidence="3">PS9179</strain>
        <tissue evidence="3">Whole animal</tissue>
    </source>
</reference>
<keyword evidence="2" id="KW-0812">Transmembrane</keyword>
<gene>
    <name evidence="3" type="ORF">QR680_016743</name>
</gene>
<keyword evidence="2" id="KW-0472">Membrane</keyword>
<dbReference type="EMBL" id="JAUCMV010000004">
    <property type="protein sequence ID" value="KAK0403142.1"/>
    <property type="molecule type" value="Genomic_DNA"/>
</dbReference>
<dbReference type="AlphaFoldDB" id="A0AA39LMU5"/>
<accession>A0AA39LMU5</accession>
<protein>
    <submittedName>
        <fullName evidence="3">Uncharacterized protein</fullName>
    </submittedName>
</protein>
<dbReference type="Proteomes" id="UP001175271">
    <property type="component" value="Unassembled WGS sequence"/>
</dbReference>
<feature type="region of interest" description="Disordered" evidence="1">
    <location>
        <begin position="1"/>
        <end position="29"/>
    </location>
</feature>
<feature type="compositionally biased region" description="Acidic residues" evidence="1">
    <location>
        <begin position="1"/>
        <end position="11"/>
    </location>
</feature>
<sequence>MQALEEQEIDAESAAGGPKRGNGLPSYPEAMRCTPGQAQPCDFNFYEYPVPAHPPPAYPGTSRATASQEHLEFPSVGKSLQKLMCGILCALLFVWLAVLLWIVIVHSISPRLDKNQM</sequence>
<keyword evidence="2" id="KW-1133">Transmembrane helix</keyword>
<organism evidence="3 4">
    <name type="scientific">Steinernema hermaphroditum</name>
    <dbReference type="NCBI Taxonomy" id="289476"/>
    <lineage>
        <taxon>Eukaryota</taxon>
        <taxon>Metazoa</taxon>
        <taxon>Ecdysozoa</taxon>
        <taxon>Nematoda</taxon>
        <taxon>Chromadorea</taxon>
        <taxon>Rhabditida</taxon>
        <taxon>Tylenchina</taxon>
        <taxon>Panagrolaimomorpha</taxon>
        <taxon>Strongyloidoidea</taxon>
        <taxon>Steinernematidae</taxon>
        <taxon>Steinernema</taxon>
    </lineage>
</organism>
<evidence type="ECO:0000313" key="4">
    <source>
        <dbReference type="Proteomes" id="UP001175271"/>
    </source>
</evidence>
<comment type="caution">
    <text evidence="3">The sequence shown here is derived from an EMBL/GenBank/DDBJ whole genome shotgun (WGS) entry which is preliminary data.</text>
</comment>
<keyword evidence="4" id="KW-1185">Reference proteome</keyword>
<proteinExistence type="predicted"/>
<evidence type="ECO:0000256" key="2">
    <source>
        <dbReference type="SAM" id="Phobius"/>
    </source>
</evidence>
<feature type="transmembrane region" description="Helical" evidence="2">
    <location>
        <begin position="83"/>
        <end position="108"/>
    </location>
</feature>
<evidence type="ECO:0000313" key="3">
    <source>
        <dbReference type="EMBL" id="KAK0403142.1"/>
    </source>
</evidence>